<evidence type="ECO:0000256" key="1">
    <source>
        <dbReference type="ARBA" id="ARBA00006270"/>
    </source>
</evidence>
<dbReference type="InterPro" id="IPR001806">
    <property type="entry name" value="Small_GTPase"/>
</dbReference>
<protein>
    <recommendedName>
        <fullName evidence="8">Ras-domain-containing protein</fullName>
    </recommendedName>
</protein>
<organism evidence="6 7">
    <name type="scientific">Phellinidium pouzarii</name>
    <dbReference type="NCBI Taxonomy" id="167371"/>
    <lineage>
        <taxon>Eukaryota</taxon>
        <taxon>Fungi</taxon>
        <taxon>Dikarya</taxon>
        <taxon>Basidiomycota</taxon>
        <taxon>Agaricomycotina</taxon>
        <taxon>Agaricomycetes</taxon>
        <taxon>Hymenochaetales</taxon>
        <taxon>Hymenochaetaceae</taxon>
        <taxon>Phellinidium</taxon>
    </lineage>
</organism>
<dbReference type="SMART" id="SM00175">
    <property type="entry name" value="RAB"/>
    <property type="match status" value="1"/>
</dbReference>
<feature type="region of interest" description="Disordered" evidence="5">
    <location>
        <begin position="297"/>
        <end position="423"/>
    </location>
</feature>
<evidence type="ECO:0008006" key="8">
    <source>
        <dbReference type="Google" id="ProtNLM"/>
    </source>
</evidence>
<comment type="similarity">
    <text evidence="1">Belongs to the small GTPase superfamily. Rab family.</text>
</comment>
<evidence type="ECO:0000256" key="5">
    <source>
        <dbReference type="SAM" id="MobiDB-lite"/>
    </source>
</evidence>
<keyword evidence="7" id="KW-1185">Reference proteome</keyword>
<dbReference type="OrthoDB" id="9989112at2759"/>
<feature type="compositionally biased region" description="Polar residues" evidence="5">
    <location>
        <begin position="208"/>
        <end position="227"/>
    </location>
</feature>
<dbReference type="InterPro" id="IPR027417">
    <property type="entry name" value="P-loop_NTPase"/>
</dbReference>
<keyword evidence="4" id="KW-0449">Lipoprotein</keyword>
<evidence type="ECO:0000256" key="3">
    <source>
        <dbReference type="ARBA" id="ARBA00023134"/>
    </source>
</evidence>
<dbReference type="PANTHER" id="PTHR47981:SF20">
    <property type="entry name" value="RAS-RELATED PROTEIN RAB-7A"/>
    <property type="match status" value="1"/>
</dbReference>
<reference evidence="6 7" key="1">
    <citation type="submission" date="2019-02" db="EMBL/GenBank/DDBJ databases">
        <title>Genome sequencing of the rare red list fungi Phellinidium pouzarii.</title>
        <authorList>
            <person name="Buettner E."/>
            <person name="Kellner H."/>
        </authorList>
    </citation>
    <scope>NUCLEOTIDE SEQUENCE [LARGE SCALE GENOMIC DNA]</scope>
    <source>
        <strain evidence="6 7">DSM 108285</strain>
    </source>
</reference>
<evidence type="ECO:0000256" key="4">
    <source>
        <dbReference type="ARBA" id="ARBA00023289"/>
    </source>
</evidence>
<gene>
    <name evidence="6" type="ORF">EW145_g5342</name>
</gene>
<feature type="compositionally biased region" description="Basic residues" evidence="5">
    <location>
        <begin position="299"/>
        <end position="309"/>
    </location>
</feature>
<dbReference type="PANTHER" id="PTHR47981">
    <property type="entry name" value="RAB FAMILY"/>
    <property type="match status" value="1"/>
</dbReference>
<dbReference type="Pfam" id="PF00071">
    <property type="entry name" value="Ras"/>
    <property type="match status" value="1"/>
</dbReference>
<evidence type="ECO:0000313" key="7">
    <source>
        <dbReference type="Proteomes" id="UP000308199"/>
    </source>
</evidence>
<evidence type="ECO:0000256" key="2">
    <source>
        <dbReference type="ARBA" id="ARBA00022741"/>
    </source>
</evidence>
<feature type="compositionally biased region" description="Low complexity" evidence="5">
    <location>
        <begin position="361"/>
        <end position="372"/>
    </location>
</feature>
<evidence type="ECO:0000313" key="6">
    <source>
        <dbReference type="EMBL" id="THH04676.1"/>
    </source>
</evidence>
<keyword evidence="2" id="KW-0547">Nucleotide-binding</keyword>
<proteinExistence type="inferred from homology"/>
<feature type="region of interest" description="Disordered" evidence="5">
    <location>
        <begin position="138"/>
        <end position="168"/>
    </location>
</feature>
<feature type="region of interest" description="Disordered" evidence="5">
    <location>
        <begin position="193"/>
        <end position="257"/>
    </location>
</feature>
<dbReference type="EMBL" id="SGPK01000320">
    <property type="protein sequence ID" value="THH04676.1"/>
    <property type="molecule type" value="Genomic_DNA"/>
</dbReference>
<dbReference type="Proteomes" id="UP000308199">
    <property type="component" value="Unassembled WGS sequence"/>
</dbReference>
<dbReference type="AlphaFoldDB" id="A0A4S4L093"/>
<dbReference type="SUPFAM" id="SSF52540">
    <property type="entry name" value="P-loop containing nucleoside triphosphate hydrolases"/>
    <property type="match status" value="1"/>
</dbReference>
<name>A0A4S4L093_9AGAM</name>
<dbReference type="Gene3D" id="3.40.50.300">
    <property type="entry name" value="P-loop containing nucleotide triphosphate hydrolases"/>
    <property type="match status" value="1"/>
</dbReference>
<keyword evidence="3" id="KW-0342">GTP-binding</keyword>
<sequence length="495" mass="53407">MDGYAYLPLVMMNINLPHLCSLRLFDVRQDTAGQERFSSLSSAFFRGADAALLMFDVTRPETLAGLKRWWEEFCACAPVRDEDARDYCVVVVGNKLDLAEDAEVGVDGGAAEIERRKVRVTEAEAERFLEELVPREEATEGRFEYSDDDGDEGGTVGGGGDDPFVVQNGGILGGRTSGLFLRSSISGFSLHSVHPKASPHLNAEDTDSSSGSENDSPQRPRTQSISIQRLRGGNGWSAHTPRVSKSHASDRSQFGGTMSTTRTAQTLFHTPASSIFDAEAFESAPSSPLLSYASVNSHSHARSCSRPRSRSQSYDRSSYHNSQSRSPSSPTTPSARAVRRMASGSSSSSVPTITPSLFLRTQPSASTSASQTPPTPPEADDNDIVHFPFARSHPRAHTASQPPPTSAQSPRPTPSGLLPRPERGPRLFLASAKTGAGVAPVFEYIAQRVVRRWEYAEAHEGGRGAARGDMLRLTDMRRTSSGRGWASGRVSCCGS</sequence>
<feature type="compositionally biased region" description="Low complexity" evidence="5">
    <location>
        <begin position="310"/>
        <end position="349"/>
    </location>
</feature>
<dbReference type="GO" id="GO:0003924">
    <property type="term" value="F:GTPase activity"/>
    <property type="evidence" value="ECO:0007669"/>
    <property type="project" value="InterPro"/>
</dbReference>
<accession>A0A4S4L093</accession>
<dbReference type="GO" id="GO:0005525">
    <property type="term" value="F:GTP binding"/>
    <property type="evidence" value="ECO:0007669"/>
    <property type="project" value="UniProtKB-KW"/>
</dbReference>
<keyword evidence="4" id="KW-0636">Prenylation</keyword>
<dbReference type="PROSITE" id="PS51419">
    <property type="entry name" value="RAB"/>
    <property type="match status" value="1"/>
</dbReference>
<comment type="caution">
    <text evidence="6">The sequence shown here is derived from an EMBL/GenBank/DDBJ whole genome shotgun (WGS) entry which is preliminary data.</text>
</comment>